<dbReference type="EMBL" id="BARS01040145">
    <property type="protein sequence ID" value="GAG32523.1"/>
    <property type="molecule type" value="Genomic_DNA"/>
</dbReference>
<feature type="domain" description="ATP-grasp" evidence="17">
    <location>
        <begin position="100"/>
        <end position="195"/>
    </location>
</feature>
<dbReference type="GO" id="GO:0005524">
    <property type="term" value="F:ATP binding"/>
    <property type="evidence" value="ECO:0007669"/>
    <property type="project" value="UniProtKB-KW"/>
</dbReference>
<keyword evidence="8" id="KW-0479">Metal-binding</keyword>
<feature type="non-terminal residue" evidence="18">
    <location>
        <position position="254"/>
    </location>
</feature>
<dbReference type="InterPro" id="IPR011095">
    <property type="entry name" value="Dala_Dala_lig_C"/>
</dbReference>
<comment type="pathway">
    <text evidence="4">Cell wall biogenesis; peptidoglycan biosynthesis.</text>
</comment>
<comment type="cofactor">
    <cofactor evidence="1">
        <name>Mn(2+)</name>
        <dbReference type="ChEBI" id="CHEBI:29035"/>
    </cofactor>
</comment>
<keyword evidence="9" id="KW-0547">Nucleotide-binding</keyword>
<evidence type="ECO:0000256" key="15">
    <source>
        <dbReference type="ARBA" id="ARBA00023316"/>
    </source>
</evidence>
<dbReference type="PANTHER" id="PTHR23132">
    <property type="entry name" value="D-ALANINE--D-ALANINE LIGASE"/>
    <property type="match status" value="1"/>
</dbReference>
<keyword evidence="6" id="KW-0963">Cytoplasm</keyword>
<keyword evidence="10" id="KW-0067">ATP-binding</keyword>
<reference evidence="18" key="1">
    <citation type="journal article" date="2014" name="Front. Microbiol.">
        <title>High frequency of phylogenetically diverse reductive dehalogenase-homologous genes in deep subseafloor sedimentary metagenomes.</title>
        <authorList>
            <person name="Kawai M."/>
            <person name="Futagami T."/>
            <person name="Toyoda A."/>
            <person name="Takaki Y."/>
            <person name="Nishi S."/>
            <person name="Hori S."/>
            <person name="Arai W."/>
            <person name="Tsubouchi T."/>
            <person name="Morono Y."/>
            <person name="Uchiyama I."/>
            <person name="Ito T."/>
            <person name="Fujiyama A."/>
            <person name="Inagaki F."/>
            <person name="Takami H."/>
        </authorList>
    </citation>
    <scope>NUCLEOTIDE SEQUENCE</scope>
    <source>
        <strain evidence="18">Expedition CK06-06</strain>
    </source>
</reference>
<dbReference type="GO" id="GO:0005829">
    <property type="term" value="C:cytosol"/>
    <property type="evidence" value="ECO:0007669"/>
    <property type="project" value="TreeGrafter"/>
</dbReference>
<evidence type="ECO:0000256" key="1">
    <source>
        <dbReference type="ARBA" id="ARBA00001936"/>
    </source>
</evidence>
<dbReference type="SUPFAM" id="SSF56059">
    <property type="entry name" value="Glutathione synthetase ATP-binding domain-like"/>
    <property type="match status" value="1"/>
</dbReference>
<keyword evidence="12" id="KW-0133">Cell shape</keyword>
<dbReference type="PROSITE" id="PS00843">
    <property type="entry name" value="DALA_DALA_LIGASE_1"/>
    <property type="match status" value="1"/>
</dbReference>
<dbReference type="GO" id="GO:0046872">
    <property type="term" value="F:metal ion binding"/>
    <property type="evidence" value="ECO:0007669"/>
    <property type="project" value="UniProtKB-KW"/>
</dbReference>
<proteinExistence type="inferred from homology"/>
<evidence type="ECO:0000256" key="5">
    <source>
        <dbReference type="ARBA" id="ARBA00010871"/>
    </source>
</evidence>
<dbReference type="GO" id="GO:0071555">
    <property type="term" value="P:cell wall organization"/>
    <property type="evidence" value="ECO:0007669"/>
    <property type="project" value="UniProtKB-KW"/>
</dbReference>
<keyword evidence="11" id="KW-0460">Magnesium</keyword>
<evidence type="ECO:0000256" key="13">
    <source>
        <dbReference type="ARBA" id="ARBA00022984"/>
    </source>
</evidence>
<dbReference type="SUPFAM" id="SSF52440">
    <property type="entry name" value="PreATP-grasp domain"/>
    <property type="match status" value="1"/>
</dbReference>
<dbReference type="GO" id="GO:0008716">
    <property type="term" value="F:D-alanine-D-alanine ligase activity"/>
    <property type="evidence" value="ECO:0007669"/>
    <property type="project" value="InterPro"/>
</dbReference>
<sequence length="254" mass="27712">GEWCLGEKKYLNVEIYKDLNKVVEKGKRVIVSPDCNWSLLSKGLFGFGALEKEIDVIFPVFHGRLGEDGAIQGLLEHAGVPYVGCGVTGGAVGIDKYVAKRVAESMGAGVVKDELVIKREWKKDKKEMLKKLANLKMPLFVKPAKLGSSIGVVKVEKKGDLEDALDVAFSYDLRVVVEEAVEGVVEVNISILGNGPYKLSVTEKPLGEGETLSFEDKYIGKEGRSKGMAGAKRVMPAPVSYKIIKEIEDLTLKI</sequence>
<evidence type="ECO:0000256" key="6">
    <source>
        <dbReference type="ARBA" id="ARBA00022490"/>
    </source>
</evidence>
<protein>
    <recommendedName>
        <fullName evidence="17">ATP-grasp domain-containing protein</fullName>
    </recommendedName>
</protein>
<keyword evidence="15" id="KW-0961">Cell wall biogenesis/degradation</keyword>
<evidence type="ECO:0000256" key="7">
    <source>
        <dbReference type="ARBA" id="ARBA00022598"/>
    </source>
</evidence>
<evidence type="ECO:0000256" key="3">
    <source>
        <dbReference type="ARBA" id="ARBA00004496"/>
    </source>
</evidence>
<gene>
    <name evidence="18" type="ORF">S01H1_61242</name>
</gene>
<evidence type="ECO:0000256" key="8">
    <source>
        <dbReference type="ARBA" id="ARBA00022723"/>
    </source>
</evidence>
<dbReference type="Pfam" id="PF07478">
    <property type="entry name" value="Dala_Dala_lig_C"/>
    <property type="match status" value="1"/>
</dbReference>
<keyword evidence="7" id="KW-0436">Ligase</keyword>
<evidence type="ECO:0000256" key="12">
    <source>
        <dbReference type="ARBA" id="ARBA00022960"/>
    </source>
</evidence>
<dbReference type="Gene3D" id="3.30.470.20">
    <property type="entry name" value="ATP-grasp fold, B domain"/>
    <property type="match status" value="1"/>
</dbReference>
<comment type="caution">
    <text evidence="18">The sequence shown here is derived from an EMBL/GenBank/DDBJ whole genome shotgun (WGS) entry which is preliminary data.</text>
</comment>
<comment type="cofactor">
    <cofactor evidence="2">
        <name>Mg(2+)</name>
        <dbReference type="ChEBI" id="CHEBI:18420"/>
    </cofactor>
</comment>
<dbReference type="AlphaFoldDB" id="X0X7B9"/>
<name>X0X7B9_9ZZZZ</name>
<comment type="similarity">
    <text evidence="5">Belongs to the D-alanine--D-alanine ligase family.</text>
</comment>
<feature type="non-terminal residue" evidence="18">
    <location>
        <position position="1"/>
    </location>
</feature>
<keyword evidence="13" id="KW-0573">Peptidoglycan synthesis</keyword>
<dbReference type="Gene3D" id="3.30.1490.20">
    <property type="entry name" value="ATP-grasp fold, A domain"/>
    <property type="match status" value="1"/>
</dbReference>
<evidence type="ECO:0000259" key="17">
    <source>
        <dbReference type="PROSITE" id="PS50975"/>
    </source>
</evidence>
<evidence type="ECO:0000256" key="2">
    <source>
        <dbReference type="ARBA" id="ARBA00001946"/>
    </source>
</evidence>
<evidence type="ECO:0000256" key="9">
    <source>
        <dbReference type="ARBA" id="ARBA00022741"/>
    </source>
</evidence>
<evidence type="ECO:0000256" key="14">
    <source>
        <dbReference type="ARBA" id="ARBA00023211"/>
    </source>
</evidence>
<dbReference type="InterPro" id="IPR000291">
    <property type="entry name" value="D-Ala_lig_Van_CS"/>
</dbReference>
<comment type="subcellular location">
    <subcellularLocation>
        <location evidence="3">Cytoplasm</location>
    </subcellularLocation>
</comment>
<dbReference type="PANTHER" id="PTHR23132:SF25">
    <property type="entry name" value="D-ALANINE--D-ALANINE LIGASE A"/>
    <property type="match status" value="1"/>
</dbReference>
<evidence type="ECO:0000313" key="18">
    <source>
        <dbReference type="EMBL" id="GAG32523.1"/>
    </source>
</evidence>
<dbReference type="InterPro" id="IPR016185">
    <property type="entry name" value="PreATP-grasp_dom_sf"/>
</dbReference>
<dbReference type="Gene3D" id="3.40.50.20">
    <property type="match status" value="1"/>
</dbReference>
<accession>X0X7B9</accession>
<evidence type="ECO:0000256" key="11">
    <source>
        <dbReference type="ARBA" id="ARBA00022842"/>
    </source>
</evidence>
<dbReference type="GO" id="GO:0009252">
    <property type="term" value="P:peptidoglycan biosynthetic process"/>
    <property type="evidence" value="ECO:0007669"/>
    <property type="project" value="UniProtKB-KW"/>
</dbReference>
<dbReference type="GO" id="GO:0008360">
    <property type="term" value="P:regulation of cell shape"/>
    <property type="evidence" value="ECO:0007669"/>
    <property type="project" value="UniProtKB-KW"/>
</dbReference>
<dbReference type="InterPro" id="IPR011761">
    <property type="entry name" value="ATP-grasp"/>
</dbReference>
<dbReference type="InterPro" id="IPR013815">
    <property type="entry name" value="ATP_grasp_subdomain_1"/>
</dbReference>
<evidence type="ECO:0000256" key="16">
    <source>
        <dbReference type="ARBA" id="ARBA00060592"/>
    </source>
</evidence>
<dbReference type="PROSITE" id="PS50975">
    <property type="entry name" value="ATP_GRASP"/>
    <property type="match status" value="1"/>
</dbReference>
<dbReference type="InterPro" id="IPR011127">
    <property type="entry name" value="Dala_Dala_lig_N"/>
</dbReference>
<evidence type="ECO:0000256" key="4">
    <source>
        <dbReference type="ARBA" id="ARBA00004752"/>
    </source>
</evidence>
<comment type="pathway">
    <text evidence="16">Glycan biosynthesis.</text>
</comment>
<dbReference type="FunFam" id="3.30.1490.20:FF:000007">
    <property type="entry name" value="D-alanine--D-alanine ligase"/>
    <property type="match status" value="1"/>
</dbReference>
<dbReference type="Pfam" id="PF01820">
    <property type="entry name" value="Dala_Dala_lig_N"/>
    <property type="match status" value="1"/>
</dbReference>
<evidence type="ECO:0000256" key="10">
    <source>
        <dbReference type="ARBA" id="ARBA00022840"/>
    </source>
</evidence>
<keyword evidence="14" id="KW-0464">Manganese</keyword>
<organism evidence="18">
    <name type="scientific">marine sediment metagenome</name>
    <dbReference type="NCBI Taxonomy" id="412755"/>
    <lineage>
        <taxon>unclassified sequences</taxon>
        <taxon>metagenomes</taxon>
        <taxon>ecological metagenomes</taxon>
    </lineage>
</organism>